<proteinExistence type="predicted"/>
<feature type="compositionally biased region" description="Basic and acidic residues" evidence="1">
    <location>
        <begin position="1"/>
        <end position="29"/>
    </location>
</feature>
<evidence type="ECO:0000313" key="3">
    <source>
        <dbReference type="Proteomes" id="UP000663862"/>
    </source>
</evidence>
<dbReference type="Proteomes" id="UP000663862">
    <property type="component" value="Unassembled WGS sequence"/>
</dbReference>
<feature type="region of interest" description="Disordered" evidence="1">
    <location>
        <begin position="1"/>
        <end position="34"/>
    </location>
</feature>
<accession>A0A820JG55</accession>
<gene>
    <name evidence="2" type="ORF">TSG867_LOCUS7725</name>
</gene>
<evidence type="ECO:0000256" key="1">
    <source>
        <dbReference type="SAM" id="MobiDB-lite"/>
    </source>
</evidence>
<name>A0A820JG55_9BILA</name>
<dbReference type="EMBL" id="CAJOBQ010000308">
    <property type="protein sequence ID" value="CAF4323549.1"/>
    <property type="molecule type" value="Genomic_DNA"/>
</dbReference>
<sequence>MSTCMEKSEEAQKSKNFDEPDSSEGKDVNDDGPLDLLKSLSSRNIMPKSVTKFNDSWLHREDDNKNPVKIWLTIGSKPTTFRCSLCRTNDLDCGNQGWRAVQQHLNNFKHQQIFQEWQKNVKFIIPTQVTTSSTDTSNSTAINIIIQCVCLYMYKDLNLSHIRGKTIGDYARQVLRAIFSHEELLSSILPPGGQQFIRKPLDSGRFEFLHNTMRVKYRISADRYDEFSGKLVRSKLVDFLADERKRDRKSTSTQSSISLSGS</sequence>
<organism evidence="2 3">
    <name type="scientific">Rotaria socialis</name>
    <dbReference type="NCBI Taxonomy" id="392032"/>
    <lineage>
        <taxon>Eukaryota</taxon>
        <taxon>Metazoa</taxon>
        <taxon>Spiralia</taxon>
        <taxon>Gnathifera</taxon>
        <taxon>Rotifera</taxon>
        <taxon>Eurotatoria</taxon>
        <taxon>Bdelloidea</taxon>
        <taxon>Philodinida</taxon>
        <taxon>Philodinidae</taxon>
        <taxon>Rotaria</taxon>
    </lineage>
</organism>
<dbReference type="AlphaFoldDB" id="A0A820JG55"/>
<comment type="caution">
    <text evidence="2">The sequence shown here is derived from an EMBL/GenBank/DDBJ whole genome shotgun (WGS) entry which is preliminary data.</text>
</comment>
<protein>
    <submittedName>
        <fullName evidence="2">Uncharacterized protein</fullName>
    </submittedName>
</protein>
<reference evidence="2" key="1">
    <citation type="submission" date="2021-02" db="EMBL/GenBank/DDBJ databases">
        <authorList>
            <person name="Nowell W R."/>
        </authorList>
    </citation>
    <scope>NUCLEOTIDE SEQUENCE</scope>
</reference>
<evidence type="ECO:0000313" key="2">
    <source>
        <dbReference type="EMBL" id="CAF4323549.1"/>
    </source>
</evidence>